<gene>
    <name evidence="5" type="ORF">KC01_LOCUS21564</name>
</gene>
<dbReference type="Pfam" id="PF01826">
    <property type="entry name" value="TIL"/>
    <property type="match status" value="1"/>
</dbReference>
<dbReference type="InterPro" id="IPR002919">
    <property type="entry name" value="TIL_dom"/>
</dbReference>
<dbReference type="Pfam" id="PF08742">
    <property type="entry name" value="C8"/>
    <property type="match status" value="2"/>
</dbReference>
<evidence type="ECO:0000256" key="2">
    <source>
        <dbReference type="ARBA" id="ARBA00023180"/>
    </source>
</evidence>
<dbReference type="Pfam" id="PF00094">
    <property type="entry name" value="VWD"/>
    <property type="match status" value="3"/>
</dbReference>
<dbReference type="InterPro" id="IPR036195">
    <property type="entry name" value="AbfB_ABD_sf"/>
</dbReference>
<dbReference type="EMBL" id="OZ035824">
    <property type="protein sequence ID" value="CAL1592292.1"/>
    <property type="molecule type" value="Genomic_DNA"/>
</dbReference>
<keyword evidence="6" id="KW-1185">Reference proteome</keyword>
<dbReference type="Proteomes" id="UP001497482">
    <property type="component" value="Chromosome 2"/>
</dbReference>
<proteinExistence type="predicted"/>
<protein>
    <recommendedName>
        <fullName evidence="4">VWFD domain-containing protein</fullName>
    </recommendedName>
</protein>
<dbReference type="Pfam" id="PF05270">
    <property type="entry name" value="AbfB"/>
    <property type="match status" value="1"/>
</dbReference>
<dbReference type="SUPFAM" id="SSF110221">
    <property type="entry name" value="AbfB domain"/>
    <property type="match status" value="1"/>
</dbReference>
<feature type="domain" description="VWFD" evidence="4">
    <location>
        <begin position="304"/>
        <end position="433"/>
    </location>
</feature>
<name>A0AAV2KQQ7_KNICA</name>
<reference evidence="5 6" key="1">
    <citation type="submission" date="2024-04" db="EMBL/GenBank/DDBJ databases">
        <authorList>
            <person name="Waldvogel A.-M."/>
            <person name="Schoenle A."/>
        </authorList>
    </citation>
    <scope>NUCLEOTIDE SEQUENCE [LARGE SCALE GENOMIC DNA]</scope>
</reference>
<accession>A0AAV2KQQ7</accession>
<evidence type="ECO:0000313" key="5">
    <source>
        <dbReference type="EMBL" id="CAL1592292.1"/>
    </source>
</evidence>
<dbReference type="InterPro" id="IPR001846">
    <property type="entry name" value="VWF_type-D"/>
</dbReference>
<dbReference type="InterPro" id="IPR058754">
    <property type="entry name" value="OTOGL-like_N"/>
</dbReference>
<dbReference type="Gene3D" id="2.80.10.50">
    <property type="match status" value="1"/>
</dbReference>
<dbReference type="InterPro" id="IPR050780">
    <property type="entry name" value="Mucin_vWF_Thrombospondin_sf"/>
</dbReference>
<dbReference type="GO" id="GO:0046373">
    <property type="term" value="P:L-arabinose metabolic process"/>
    <property type="evidence" value="ECO:0007669"/>
    <property type="project" value="InterPro"/>
</dbReference>
<dbReference type="SMART" id="SM00216">
    <property type="entry name" value="VWD"/>
    <property type="match status" value="2"/>
</dbReference>
<dbReference type="GO" id="GO:0046556">
    <property type="term" value="F:alpha-L-arabinofuranosidase activity"/>
    <property type="evidence" value="ECO:0007669"/>
    <property type="project" value="InterPro"/>
</dbReference>
<dbReference type="InterPro" id="IPR036084">
    <property type="entry name" value="Ser_inhib-like_sf"/>
</dbReference>
<keyword evidence="1" id="KW-1015">Disulfide bond</keyword>
<dbReference type="Gene3D" id="2.10.25.10">
    <property type="entry name" value="Laminin"/>
    <property type="match status" value="2"/>
</dbReference>
<dbReference type="InterPro" id="IPR014853">
    <property type="entry name" value="VWF/SSPO/ZAN-like_Cys-rich_dom"/>
</dbReference>
<evidence type="ECO:0000259" key="4">
    <source>
        <dbReference type="PROSITE" id="PS51233"/>
    </source>
</evidence>
<dbReference type="GO" id="GO:0005615">
    <property type="term" value="C:extracellular space"/>
    <property type="evidence" value="ECO:0007669"/>
    <property type="project" value="TreeGrafter"/>
</dbReference>
<dbReference type="GO" id="GO:0031012">
    <property type="term" value="C:extracellular matrix"/>
    <property type="evidence" value="ECO:0007669"/>
    <property type="project" value="TreeGrafter"/>
</dbReference>
<dbReference type="InterPro" id="IPR058753">
    <property type="entry name" value="TIL_OTOGL_Mucin"/>
</dbReference>
<dbReference type="SMART" id="SM00832">
    <property type="entry name" value="C8"/>
    <property type="match status" value="2"/>
</dbReference>
<evidence type="ECO:0000313" key="6">
    <source>
        <dbReference type="Proteomes" id="UP001497482"/>
    </source>
</evidence>
<dbReference type="PROSITE" id="PS51233">
    <property type="entry name" value="VWFD"/>
    <property type="match status" value="2"/>
</dbReference>
<keyword evidence="2" id="KW-0325">Glycoprotein</keyword>
<dbReference type="CDD" id="cd19941">
    <property type="entry name" value="TIL"/>
    <property type="match status" value="2"/>
</dbReference>
<dbReference type="AlphaFoldDB" id="A0AAV2KQQ7"/>
<dbReference type="SUPFAM" id="SSF57567">
    <property type="entry name" value="Serine protease inhibitors"/>
    <property type="match status" value="2"/>
</dbReference>
<evidence type="ECO:0000256" key="3">
    <source>
        <dbReference type="SAM" id="MobiDB-lite"/>
    </source>
</evidence>
<dbReference type="Pfam" id="PF25962">
    <property type="entry name" value="TIL_OTOGL_Mucin"/>
    <property type="match status" value="1"/>
</dbReference>
<dbReference type="InterPro" id="IPR007934">
    <property type="entry name" value="AbfB_ABD"/>
</dbReference>
<feature type="domain" description="VWFD" evidence="4">
    <location>
        <begin position="120"/>
        <end position="296"/>
    </location>
</feature>
<feature type="region of interest" description="Disordered" evidence="3">
    <location>
        <begin position="1058"/>
        <end position="1091"/>
    </location>
</feature>
<organism evidence="5 6">
    <name type="scientific">Knipowitschia caucasica</name>
    <name type="common">Caucasian dwarf goby</name>
    <name type="synonym">Pomatoschistus caucasicus</name>
    <dbReference type="NCBI Taxonomy" id="637954"/>
    <lineage>
        <taxon>Eukaryota</taxon>
        <taxon>Metazoa</taxon>
        <taxon>Chordata</taxon>
        <taxon>Craniata</taxon>
        <taxon>Vertebrata</taxon>
        <taxon>Euteleostomi</taxon>
        <taxon>Actinopterygii</taxon>
        <taxon>Neopterygii</taxon>
        <taxon>Teleostei</taxon>
        <taxon>Neoteleostei</taxon>
        <taxon>Acanthomorphata</taxon>
        <taxon>Gobiaria</taxon>
        <taxon>Gobiiformes</taxon>
        <taxon>Gobioidei</taxon>
        <taxon>Gobiidae</taxon>
        <taxon>Gobiinae</taxon>
        <taxon>Knipowitschia</taxon>
    </lineage>
</organism>
<dbReference type="Pfam" id="PF25961">
    <property type="entry name" value="OTOGL_N"/>
    <property type="match status" value="1"/>
</dbReference>
<sequence length="1091" mass="121571">MSISISQLLVLEGAQSRLSVSTGKVQRRANALRRKRDLLGEEVGTLHLREPGETYRPLLSEGALSRSALHNFTSRDASSEYCGCLNGGWCQESGACDCAQFQAMGDRCQIISNQGQDRDGICRSWGQHHYETFDGIYFYFPGTCSYILAQDCHSSTPQYTVWVHNSRVCEGSVYLCPRALSLFFPNEEEIHISGYQVHQGGRRLSLPHTIGGVFIERLADYLLVKSVFGFSLAWDGESGVYLKMSEDHQGGPCGLCGNFNHLSRDDLTTARGIHTDEPAAFANSWTIDLPHERHCPSVDLDFSGPCQSESDMDSVTLVLDEDVSREITLTREGEVIFGVNPAPLLPYVDETVEIRKLTSVFTQLKTEIGLRILYDGQGGRIYLQIENYWRGLTLGLCGTFNGNLRDDFLSPSGMIEGTPQLHSNAWKVSSACVAPVNIPIIDPCEMNQHNVYYANQCEVLVGTVFAACHGHISPSVYQQQCRYQACRCGGSCLCTILAHYAYLCSKHGADINFRPHVSECGGVCLGGMLYHSCVSSCGRTCRALSGSETCDPEDCAEGCGCPQNSYYDDVRQRCVQLSQCHCYSMGGVSQPGEVTFSVSGPCLCRNGKMECVQEEQESDSTEVGECPEGKVYHSCNEQRGGVACAPTCRNLMLNMTCPPNTPCIPGCVCPPGYSPCPAVCTVYSDRHYHTFDGLEYDYHSDCQVYLIKGHLSGMCGNFDSVTVNDMSTSSHIEVNNAQTFGDSWALGQCESDYVLARPCEGDLGRQPYAKRECALLYSDVFAPCHNVVDVSWFYRNCLTDTCNCNRGGDLSAVYNDTMFGVNRSSSSTIFPLFRESTGLMPAPGLLFNFMITAGLQKEKTSRVPVVSIESAERPNYFIVVSSRSTVHLERWSRGPEFSRKATFIQHQGLFLPGHSSFELISQPGTFLTLTRTAAQAQRYDSSEGFKASSSFMLKESSFVIPYRMMCEWRYQACASPCVHTCSDPDATRCQFLPPLHYHRYYHNRSHHNSCRNLHRLHHHGNPHADAGGDNGKHCDVYCTYYSADHSCSNHHSIYHREHKPIIREHHDRDRPYRNKHCDDYRDTAHNPRAHH</sequence>
<dbReference type="PANTHER" id="PTHR11339:SF225">
    <property type="entry name" value="OTOGELIN-LIKE PROTEIN"/>
    <property type="match status" value="1"/>
</dbReference>
<feature type="compositionally biased region" description="Basic and acidic residues" evidence="3">
    <location>
        <begin position="1059"/>
        <end position="1085"/>
    </location>
</feature>
<dbReference type="PANTHER" id="PTHR11339">
    <property type="entry name" value="EXTRACELLULAR MATRIX GLYCOPROTEIN RELATED"/>
    <property type="match status" value="1"/>
</dbReference>
<evidence type="ECO:0000256" key="1">
    <source>
        <dbReference type="ARBA" id="ARBA00023157"/>
    </source>
</evidence>